<dbReference type="Proteomes" id="UP001382455">
    <property type="component" value="Unassembled WGS sequence"/>
</dbReference>
<evidence type="ECO:0000256" key="9">
    <source>
        <dbReference type="SAM" id="Coils"/>
    </source>
</evidence>
<dbReference type="EMBL" id="JBAWKS010000002">
    <property type="protein sequence ID" value="MEI4552210.1"/>
    <property type="molecule type" value="Genomic_DNA"/>
</dbReference>
<evidence type="ECO:0000256" key="10">
    <source>
        <dbReference type="SAM" id="Phobius"/>
    </source>
</evidence>
<keyword evidence="6 8" id="KW-0807">Transducer</keyword>
<dbReference type="SMART" id="SM01358">
    <property type="entry name" value="HBM"/>
    <property type="match status" value="1"/>
</dbReference>
<keyword evidence="2" id="KW-1003">Cell membrane</keyword>
<keyword evidence="2" id="KW-0997">Cell inner membrane</keyword>
<dbReference type="SMART" id="SM00283">
    <property type="entry name" value="MA"/>
    <property type="match status" value="1"/>
</dbReference>
<dbReference type="Gene3D" id="1.10.287.950">
    <property type="entry name" value="Methyl-accepting chemotaxis protein"/>
    <property type="match status" value="1"/>
</dbReference>
<dbReference type="InterPro" id="IPR004089">
    <property type="entry name" value="MCPsignal_dom"/>
</dbReference>
<keyword evidence="9" id="KW-0175">Coiled coil</keyword>
<sequence>MFTKLKLVQQLSISFGAMIGLMVLLATISFFGLRSGYNDFVEYRGLARDSNLAGLVQSNLLSIRLHALKFLKEQNNENINDFKKRAKQLNEQLDIARTEIIEPGRSNLIKQSFDKVMAYEQGFSDVVDLYAKRDDIVKNQLDANGAIIRKNISEIIRTAYEDGDTDVTYFAAIVQEQLLLGRLYTSKFLVSNTQDDYLRAIAEFKEVMKSVKVLEDNIQSPKRIALLNEAATRLTTYKQGIDNVNDVINKRNNIITNVLNKVGPEIAEAYEEVKLSVKNDQDSLGPKVQSRSETTTTTIIVVSIAVVAVGVFFSWFISVTIRRPIGGEPRDIEYIANRIADGDLTISFTKSGNETGIYKAMGEMVGTLRHIIDSLKHATTELIRSTNILDENTASSMQGAEHQMEQLNQAVLSMNEMAATVADITQSAQLAADAATNADDQTHTGKQVVDNTRNAINDLVDNTELVSNSIKNLENETESVGSILDVIRAIADQTNLLALNAAIEAARAGEQGRGFAVVADEVRSLASRTQKSTEEIQAMIHKLQSEAKTSVDQMNANLESARVTTEKANETNEALDSISNSVGTIRDMNMQIAGASEEQNVVTQQITDSVGQVNEMAVQTVAGAEKAAETARGLVEIAANLEGLVNRFKV</sequence>
<dbReference type="InterPro" id="IPR032255">
    <property type="entry name" value="HBM"/>
</dbReference>
<evidence type="ECO:0000259" key="11">
    <source>
        <dbReference type="PROSITE" id="PS50111"/>
    </source>
</evidence>
<dbReference type="PANTHER" id="PTHR32089:SF119">
    <property type="entry name" value="METHYL-ACCEPTING CHEMOTAXIS PROTEIN CTPL"/>
    <property type="match status" value="1"/>
</dbReference>
<dbReference type="PANTHER" id="PTHR32089">
    <property type="entry name" value="METHYL-ACCEPTING CHEMOTAXIS PROTEIN MCPB"/>
    <property type="match status" value="1"/>
</dbReference>
<keyword evidence="5 10" id="KW-0472">Membrane</keyword>
<evidence type="ECO:0000313" key="15">
    <source>
        <dbReference type="Proteomes" id="UP001382455"/>
    </source>
</evidence>
<evidence type="ECO:0000256" key="2">
    <source>
        <dbReference type="ARBA" id="ARBA00022519"/>
    </source>
</evidence>
<keyword evidence="3 10" id="KW-0812">Transmembrane</keyword>
<feature type="transmembrane region" description="Helical" evidence="10">
    <location>
        <begin position="12"/>
        <end position="33"/>
    </location>
</feature>
<evidence type="ECO:0000256" key="7">
    <source>
        <dbReference type="ARBA" id="ARBA00029447"/>
    </source>
</evidence>
<dbReference type="InterPro" id="IPR000727">
    <property type="entry name" value="T_SNARE_dom"/>
</dbReference>
<dbReference type="RefSeq" id="WP_336437027.1">
    <property type="nucleotide sequence ID" value="NZ_JBAWKS010000002.1"/>
</dbReference>
<name>A0ABU8EZ06_9GAMM</name>
<keyword evidence="15" id="KW-1185">Reference proteome</keyword>
<feature type="transmembrane region" description="Helical" evidence="10">
    <location>
        <begin position="299"/>
        <end position="321"/>
    </location>
</feature>
<dbReference type="SUPFAM" id="SSF58104">
    <property type="entry name" value="Methyl-accepting chemotaxis protein (MCP) signaling domain"/>
    <property type="match status" value="1"/>
</dbReference>
<gene>
    <name evidence="14" type="ORF">WAE96_21200</name>
</gene>
<evidence type="ECO:0000256" key="5">
    <source>
        <dbReference type="ARBA" id="ARBA00023136"/>
    </source>
</evidence>
<feature type="coiled-coil region" evidence="9">
    <location>
        <begin position="72"/>
        <end position="99"/>
    </location>
</feature>
<dbReference type="PROSITE" id="PS50192">
    <property type="entry name" value="T_SNARE"/>
    <property type="match status" value="1"/>
</dbReference>
<evidence type="ECO:0000259" key="13">
    <source>
        <dbReference type="PROSITE" id="PS51753"/>
    </source>
</evidence>
<feature type="domain" description="HBM" evidence="13">
    <location>
        <begin position="45"/>
        <end position="285"/>
    </location>
</feature>
<dbReference type="PROSITE" id="PS51753">
    <property type="entry name" value="HBM"/>
    <property type="match status" value="1"/>
</dbReference>
<protein>
    <submittedName>
        <fullName evidence="14">Methyl-accepting chemotaxis protein</fullName>
    </submittedName>
</protein>
<dbReference type="Pfam" id="PF00015">
    <property type="entry name" value="MCPsignal"/>
    <property type="match status" value="1"/>
</dbReference>
<evidence type="ECO:0000256" key="3">
    <source>
        <dbReference type="ARBA" id="ARBA00022692"/>
    </source>
</evidence>
<feature type="domain" description="Methyl-accepting transducer" evidence="11">
    <location>
        <begin position="378"/>
        <end position="614"/>
    </location>
</feature>
<evidence type="ECO:0000256" key="1">
    <source>
        <dbReference type="ARBA" id="ARBA00004429"/>
    </source>
</evidence>
<evidence type="ECO:0000256" key="6">
    <source>
        <dbReference type="ARBA" id="ARBA00023224"/>
    </source>
</evidence>
<comment type="subcellular location">
    <subcellularLocation>
        <location evidence="1">Cell inner membrane</location>
        <topology evidence="1">Multi-pass membrane protein</topology>
    </subcellularLocation>
</comment>
<dbReference type="PROSITE" id="PS50111">
    <property type="entry name" value="CHEMOTAXIS_TRANSDUC_2"/>
    <property type="match status" value="1"/>
</dbReference>
<evidence type="ECO:0000313" key="14">
    <source>
        <dbReference type="EMBL" id="MEI4552210.1"/>
    </source>
</evidence>
<evidence type="ECO:0000256" key="4">
    <source>
        <dbReference type="ARBA" id="ARBA00022989"/>
    </source>
</evidence>
<reference evidence="14 15" key="1">
    <citation type="submission" date="2023-12" db="EMBL/GenBank/DDBJ databases">
        <title>Friends and Foes: Symbiotic and Algicidal bacterial influence on Karenia brevis blooms.</title>
        <authorList>
            <person name="Fei C."/>
            <person name="Mohamed A.R."/>
            <person name="Booker A."/>
            <person name="Arshad M."/>
            <person name="Klass S."/>
            <person name="Ahn S."/>
            <person name="Gilbert P.M."/>
            <person name="Heil C.A."/>
            <person name="Martinez J.M."/>
            <person name="Amin S.A."/>
        </authorList>
    </citation>
    <scope>NUCLEOTIDE SEQUENCE [LARGE SCALE GENOMIC DNA]</scope>
    <source>
        <strain evidence="14 15">CE15</strain>
    </source>
</reference>
<comment type="similarity">
    <text evidence="7">Belongs to the methyl-accepting chemotaxis (MCP) protein family.</text>
</comment>
<comment type="caution">
    <text evidence="14">The sequence shown here is derived from an EMBL/GenBank/DDBJ whole genome shotgun (WGS) entry which is preliminary data.</text>
</comment>
<accession>A0ABU8EZ06</accession>
<proteinExistence type="inferred from homology"/>
<evidence type="ECO:0000256" key="8">
    <source>
        <dbReference type="PROSITE-ProRule" id="PRU00284"/>
    </source>
</evidence>
<evidence type="ECO:0000259" key="12">
    <source>
        <dbReference type="PROSITE" id="PS50192"/>
    </source>
</evidence>
<organism evidence="14 15">
    <name type="scientific">Pseudoalteromonas spongiae</name>
    <dbReference type="NCBI Taxonomy" id="298657"/>
    <lineage>
        <taxon>Bacteria</taxon>
        <taxon>Pseudomonadati</taxon>
        <taxon>Pseudomonadota</taxon>
        <taxon>Gammaproteobacteria</taxon>
        <taxon>Alteromonadales</taxon>
        <taxon>Pseudoalteromonadaceae</taxon>
        <taxon>Pseudoalteromonas</taxon>
    </lineage>
</organism>
<feature type="domain" description="T-SNARE coiled-coil homology" evidence="12">
    <location>
        <begin position="565"/>
        <end position="627"/>
    </location>
</feature>
<keyword evidence="4 10" id="KW-1133">Transmembrane helix</keyword>
<dbReference type="CDD" id="cd11386">
    <property type="entry name" value="MCP_signal"/>
    <property type="match status" value="1"/>
</dbReference>